<keyword evidence="2" id="KW-0472">Membrane</keyword>
<protein>
    <recommendedName>
        <fullName evidence="4">Transmembrane protein</fullName>
    </recommendedName>
</protein>
<feature type="compositionally biased region" description="Basic residues" evidence="1">
    <location>
        <begin position="14"/>
        <end position="28"/>
    </location>
</feature>
<sequence length="122" mass="14277">MREEKLSNPSPHTYIKRPKSKHRKKSQWVRKDSWAGRIIIFGVIMFTISKGFAVISATKNLHLPFIRYISASGRTRFLEWVVLEKQKNEKKIRETKRKGEEERGSEKLLLLLSEDVGVAEPR</sequence>
<name>A0A5H2XN07_PRUDU</name>
<gene>
    <name evidence="3" type="ORF">Prudu_939S000100</name>
</gene>
<feature type="region of interest" description="Disordered" evidence="1">
    <location>
        <begin position="1"/>
        <end position="28"/>
    </location>
</feature>
<evidence type="ECO:0000313" key="3">
    <source>
        <dbReference type="EMBL" id="BBN69427.1"/>
    </source>
</evidence>
<accession>A0A5H2XN07</accession>
<dbReference type="AlphaFoldDB" id="A0A5H2XN07"/>
<proteinExistence type="predicted"/>
<organism evidence="3">
    <name type="scientific">Prunus dulcis</name>
    <name type="common">Almond</name>
    <name type="synonym">Amygdalus dulcis</name>
    <dbReference type="NCBI Taxonomy" id="3755"/>
    <lineage>
        <taxon>Eukaryota</taxon>
        <taxon>Viridiplantae</taxon>
        <taxon>Streptophyta</taxon>
        <taxon>Embryophyta</taxon>
        <taxon>Tracheophyta</taxon>
        <taxon>Spermatophyta</taxon>
        <taxon>Magnoliopsida</taxon>
        <taxon>eudicotyledons</taxon>
        <taxon>Gunneridae</taxon>
        <taxon>Pentapetalae</taxon>
        <taxon>rosids</taxon>
        <taxon>fabids</taxon>
        <taxon>Rosales</taxon>
        <taxon>Rosaceae</taxon>
        <taxon>Amygdaloideae</taxon>
        <taxon>Amygdaleae</taxon>
        <taxon>Prunus</taxon>
    </lineage>
</organism>
<evidence type="ECO:0000256" key="1">
    <source>
        <dbReference type="SAM" id="MobiDB-lite"/>
    </source>
</evidence>
<keyword evidence="2" id="KW-1133">Transmembrane helix</keyword>
<evidence type="ECO:0000256" key="2">
    <source>
        <dbReference type="SAM" id="Phobius"/>
    </source>
</evidence>
<reference evidence="3" key="1">
    <citation type="journal article" date="2019" name="Science">
        <title>Mutation of a bHLH transcription factor allowed almond domestication.</title>
        <authorList>
            <person name="Sanchez-Perez R."/>
            <person name="Pavan S."/>
            <person name="Mazzeo R."/>
            <person name="Moldovan C."/>
            <person name="Aiese Cigliano R."/>
            <person name="Del Cueto J."/>
            <person name="Ricciardi F."/>
            <person name="Lotti C."/>
            <person name="Ricciardi L."/>
            <person name="Dicenta F."/>
            <person name="Lopez-Marques R.L."/>
            <person name="Lindberg Moller B."/>
        </authorList>
    </citation>
    <scope>NUCLEOTIDE SEQUENCE</scope>
</reference>
<dbReference type="EMBL" id="AP021276">
    <property type="protein sequence ID" value="BBN69427.1"/>
    <property type="molecule type" value="Genomic_DNA"/>
</dbReference>
<keyword evidence="2" id="KW-0812">Transmembrane</keyword>
<evidence type="ECO:0008006" key="4">
    <source>
        <dbReference type="Google" id="ProtNLM"/>
    </source>
</evidence>
<feature type="transmembrane region" description="Helical" evidence="2">
    <location>
        <begin position="34"/>
        <end position="57"/>
    </location>
</feature>